<dbReference type="Pfam" id="PF00109">
    <property type="entry name" value="ketoacyl-synt"/>
    <property type="match status" value="2"/>
</dbReference>
<keyword evidence="3" id="KW-0808">Transferase</keyword>
<feature type="domain" description="Carrier" evidence="8">
    <location>
        <begin position="2139"/>
        <end position="2214"/>
    </location>
</feature>
<dbReference type="InterPro" id="IPR013968">
    <property type="entry name" value="PKS_KR"/>
</dbReference>
<dbReference type="InterPro" id="IPR036736">
    <property type="entry name" value="ACP-like_sf"/>
</dbReference>
<dbReference type="SMART" id="SM01294">
    <property type="entry name" value="PKS_PP_betabranch"/>
    <property type="match status" value="1"/>
</dbReference>
<dbReference type="InterPro" id="IPR020806">
    <property type="entry name" value="PKS_PP-bd"/>
</dbReference>
<dbReference type="PANTHER" id="PTHR43775:SF51">
    <property type="entry name" value="INACTIVE PHENOLPHTHIOCEROL SYNTHESIS POLYKETIDE SYNTHASE TYPE I PKS1-RELATED"/>
    <property type="match status" value="1"/>
</dbReference>
<evidence type="ECO:0000256" key="4">
    <source>
        <dbReference type="ARBA" id="ARBA00023194"/>
    </source>
</evidence>
<dbReference type="Pfam" id="PF00698">
    <property type="entry name" value="Acyl_transf_1"/>
    <property type="match status" value="3"/>
</dbReference>
<dbReference type="InterPro" id="IPR050091">
    <property type="entry name" value="PKS_NRPS_Biosynth_Enz"/>
</dbReference>
<dbReference type="SMART" id="SM00823">
    <property type="entry name" value="PKS_PP"/>
    <property type="match status" value="2"/>
</dbReference>
<dbReference type="InterPro" id="IPR014030">
    <property type="entry name" value="Ketoacyl_synth_N"/>
</dbReference>
<evidence type="ECO:0000256" key="2">
    <source>
        <dbReference type="ARBA" id="ARBA00022553"/>
    </source>
</evidence>
<evidence type="ECO:0000313" key="10">
    <source>
        <dbReference type="EMBL" id="MDT0310430.1"/>
    </source>
</evidence>
<feature type="region of interest" description="Disordered" evidence="7">
    <location>
        <begin position="2672"/>
        <end position="2691"/>
    </location>
</feature>
<dbReference type="Gene3D" id="1.10.1200.10">
    <property type="entry name" value="ACP-like"/>
    <property type="match status" value="2"/>
</dbReference>
<dbReference type="Gene3D" id="3.40.50.720">
    <property type="entry name" value="NAD(P)-binding Rossmann-like Domain"/>
    <property type="match status" value="1"/>
</dbReference>
<feature type="region of interest" description="Disordered" evidence="7">
    <location>
        <begin position="449"/>
        <end position="469"/>
    </location>
</feature>
<dbReference type="InterPro" id="IPR032821">
    <property type="entry name" value="PKS_assoc"/>
</dbReference>
<evidence type="ECO:0000256" key="1">
    <source>
        <dbReference type="ARBA" id="ARBA00022450"/>
    </source>
</evidence>
<organism evidence="10 11">
    <name type="scientific">Streptomyces boetiae</name>
    <dbReference type="NCBI Taxonomy" id="3075541"/>
    <lineage>
        <taxon>Bacteria</taxon>
        <taxon>Bacillati</taxon>
        <taxon>Actinomycetota</taxon>
        <taxon>Actinomycetes</taxon>
        <taxon>Kitasatosporales</taxon>
        <taxon>Streptomycetaceae</taxon>
        <taxon>Streptomyces</taxon>
    </lineage>
</organism>
<dbReference type="SMART" id="SM00822">
    <property type="entry name" value="PKS_KR"/>
    <property type="match status" value="1"/>
</dbReference>
<feature type="non-terminal residue" evidence="10">
    <location>
        <position position="3220"/>
    </location>
</feature>
<feature type="compositionally biased region" description="Gly residues" evidence="7">
    <location>
        <begin position="504"/>
        <end position="514"/>
    </location>
</feature>
<dbReference type="Pfam" id="PF00550">
    <property type="entry name" value="PP-binding"/>
    <property type="match status" value="2"/>
</dbReference>
<name>A0ABU2LFQ8_9ACTN</name>
<dbReference type="InterPro" id="IPR057326">
    <property type="entry name" value="KR_dom"/>
</dbReference>
<dbReference type="Proteomes" id="UP001183388">
    <property type="component" value="Unassembled WGS sequence"/>
</dbReference>
<feature type="domain" description="Carrier" evidence="8">
    <location>
        <begin position="544"/>
        <end position="622"/>
    </location>
</feature>
<dbReference type="NCBIfam" id="NF045894">
    <property type="entry name" value="PKS_plus_SDR"/>
    <property type="match status" value="1"/>
</dbReference>
<evidence type="ECO:0000256" key="5">
    <source>
        <dbReference type="ARBA" id="ARBA00023268"/>
    </source>
</evidence>
<evidence type="ECO:0000259" key="9">
    <source>
        <dbReference type="PROSITE" id="PS52004"/>
    </source>
</evidence>
<sequence length="3220" mass="327778">MPDDTSEPVQEPAALLRLRPGELPWVLSAPDDASLRAAAGALRRRLGGPAGADPTPVARALAASDRGEAWRAVLWGEGAGEVREALARLAGGEGGPAGPAGSPGAGPAFLFPGQGPQWAGMALGLRDASPAFAAGLRECAGALAPHVDWSLDEVLAGAPGAPGLTAVEVVQPALFAVMAALAGLWRAAGVEPAAVAGYCFGEVAAAHVAGALTLPEAALVVTAMARAQAAVAGRGAMASVLLPEAEAAARLAAAPGALHLAAVTGPRSCVVSGAAEEVDAFVARCAAEGVRARRVAVDVAGHSPGFDALRAPLLRELGGLRPRRGRVAFHSSLTGTALETTALNASYWWRLLRRTARLDRVANGLLGAGHRLLVEITPHPVLAAGFQDAAEESGANATIIPSLHRGPGEHRRFTTALAEAYAAGAQVRWPRVLGPAPAAAANAVASAGEVPSGEGAAGEGASGADASGEGLPGVGASGGAVTGADACGGQGLAAAGAGAAGACGSGERGFGEEGPGVPPGGGPGAERRAGAALRGRLAGLSEAAAERVVLRVVLEQLAAVTGGRRGAAVNPGVAFRELGVDSAAGVQLRARLARETGLRLPAALVFEEPTPAALARRLLALLSGERPDRSAPEARGAGELVAVVALGCRLPGGVRAPEDLWRLLEEGRDAVGAFPGDRGWDHRALLAPDAEGAAARPGAYYQARAGFLDGAGEFDAAFFGIPPREALAMDPQQRLLLTTAWETLERAGIDPTALRGTDAGVFVGAMDARYGPGWHRAGREVAGHLVTGNLPAVASGRIAYALGLRGPAVTVDTACSASLVALHLARRALLAGECSLALAGGATVLAGPGPFAEFSRQRALSHDGRCKAFSEAADGFGLAEGVGLVLLERLGDARRNGHPVLAVLRGSAVNQDGASNGLSAPSGRAQEEVIRRALADAGLGPGDVDLAEAHGTGTRLGDPVEAGALLAVYGRGRPPGRPLWLGSVKSNLGHTQAAAGVTGVIKAVLALRHGTMPRTLHAERPAGAVDWSPGGVRLLTERRPWPEGNGPRRAAVSSFGISGTNAHVILEQPPEAGEEEEHPGDTAWDAGGQPADGGGPFVAWPLSGRGEEALRAQAGRLRAHLEAVPDASPAGIGRALATTRAAFEDRAVVIGRDRAALAGGLAALEGGTAAPGVPPLTGGGVVRGRARARGPVVFVFPGQGGQWPGMAAGLLESSPVFRERIAACDAALAAWVDWSLEDVLRRRPGAPPLERVEVVQPALFAVMVALAEVWRAHGVRPDAVVGHSQGEIAAACVAGALALPDAARVVALRSALIAREASGRGGMLSAALGAAEARRRLQPWEGRIALAAENGPRSVVLSGEPQALDALAAALEAEGVRAARLPVDYAAHGPQVEAVRGPLAEALSGLAPRRAAIPLYSTVTGAPVDGERLDAAYWADNLRRPVRFLDAVRRLLADEHRVFVEVGPHPVLTAAVEAAREEAAEEGVVVCGTLRREDGGPRRMLTSLAQLHVRGVPVDWRPAFPGAPARPVPLPTYAFRERRFWLPAEDGADAPTAPSSAPADAAEARVWEAVEREDAEGLADALGAPGAEALIPALPALAAWRRAHRRRAAARHWRYRVVWEPARPAEGAPQPPRGHWLLVAPPPEVTPGVVERCAAALAELGGTEVLRPGDDAGEPGSAAQRAGLAGELRRTAGRGAAPVGVLSLLALDERPLPGRPGLTAGAARTLALIQALGDAGIPAPLWLVTAGAVAVAGDEGGGPSPAQAMAWGLGRVAGLEHPERWGGLLDLPPDAAGGTGADLARALSRYGPEDQLALRGGQVLARRLVRAPLPEGRGAGPGLRGGGTALVTGGTGALGAHVARRLAREGAERVVLVSRRGPDAPGAAGLAAGIEALGARAHVAACDVADPEALAALAERLREEGPPVRTVVHAAGLAPLVPLAGTDGELLAGTVRAKVAGAAHLDALFQGPGAPGAFVLFSSIAGVWGSADHAAYGAANAALEALAARRRARGLPATCVAWGIWDPESGGGMAAGLERDRLLARGVRFMDPGAALDALADAVEHEETSVAVCDVDWERFAPAFAAARPRPLLAGVPEARAPAGLADAPEDGPEGRTAATGAADEAAGARGRLAGLPPERRERALRELVRGHAAAALGHAGPHLLDPDRPFRAQGLDSVTAVDLRNRLAAATGLRLPVGVVFDHPTVAELAGRLSALLAGPPPAAPAPAVAPEAPPAPAASRAGGDPVAVVAAGCRLPGGIRSPEELWALLAEERDVIGPFPADRGWDLAALLSGDPRRPGFSAVSEGGFLADAADFDAGFFGISPREAAAMDPQQRLLLTTVWETAERAGLNPATLHGSRTGVFVGAGYHGYGAWEAGAADEAAAGHVVSGTAMSVVSGRVAYALGLSGPAVTVDTACSSSLVALHLAVQAVRRGECRAAFAAGTTVIASPLVFTEFSRLGGLAADGRCKAFSEAADGMGLAEGVVVLLLQRLSDARREGRRVLAVVRGTATNQDGASNGLTAPSGPAQQAVIRLALADAGLAPDEVDAVEAHGTGTTLGDPIEAQALAEVYGRQRPDGKPLLLRSVKSALGHTQATSGLAGALATVLALRHGALPRSLHLAEPSRRVPWAESGLEPLAEARPWPRAGRPRRAGVSSFGLSGTNAHVILEEGPDLAADGPEGDGGHPGVQERHGATPGRALPWVVSGLDGAALRAQAARLHAHLTGRRPGPGAAAVAHALVETRAHLPHRAVVLGRDREALLAGLASVAAGRPEPGLPVGEAAAGRKVVFVFPGQGGQWPGMAAGLLERSPAFAERLAACERALTPLTGWSPRAVLLGEPGAPPLERVDVVQPVLFAVMVSLAALWRLYGVEPDAVTGHSQGEIAAACVAGGLSLEDAARVVAVRSRLVRERLAGRGAMASVALPAAEARRRLAALGGDLSLAAVNGPDSVVLSGEPGALDSFLAACAAEGVRARRVPVDYASHSAQVEETGEELRRALDGICPAAGHTALYSTVTGGPLETGALDAAYWVRNLRRPVEFAATTRRLLADGHDLFVEVSPHPVLLTDVQEAIDSAGSGGSGAAAVGTLRRGEGDPERFLRALGEAYVRGAPVRWERALPGRPARLPELPTYAFQERRYWPSRPAPAADGGDASGRLWAAVEREDAEALAAGLGGDAAARAEAARALGPALPLLARLRREDSARARADAWRYRVAWVPAPESAA</sequence>
<dbReference type="InterPro" id="IPR009081">
    <property type="entry name" value="PP-bd_ACP"/>
</dbReference>
<dbReference type="InterPro" id="IPR016039">
    <property type="entry name" value="Thiolase-like"/>
</dbReference>
<dbReference type="CDD" id="cd08952">
    <property type="entry name" value="KR_1_SDR_x"/>
    <property type="match status" value="1"/>
</dbReference>
<keyword evidence="11" id="KW-1185">Reference proteome</keyword>
<dbReference type="EMBL" id="JAVREN010000071">
    <property type="protein sequence ID" value="MDT0310430.1"/>
    <property type="molecule type" value="Genomic_DNA"/>
</dbReference>
<dbReference type="PANTHER" id="PTHR43775">
    <property type="entry name" value="FATTY ACID SYNTHASE"/>
    <property type="match status" value="1"/>
</dbReference>
<dbReference type="Pfam" id="PF02801">
    <property type="entry name" value="Ketoacyl-synt_C"/>
    <property type="match status" value="2"/>
</dbReference>
<dbReference type="Pfam" id="PF16197">
    <property type="entry name" value="KAsynt_C_assoc"/>
    <property type="match status" value="2"/>
</dbReference>
<keyword evidence="2" id="KW-0597">Phosphoprotein</keyword>
<dbReference type="InterPro" id="IPR014031">
    <property type="entry name" value="Ketoacyl_synth_C"/>
</dbReference>
<dbReference type="PROSITE" id="PS00606">
    <property type="entry name" value="KS3_1"/>
    <property type="match status" value="2"/>
</dbReference>
<dbReference type="Gene3D" id="3.40.47.10">
    <property type="match status" value="2"/>
</dbReference>
<dbReference type="SUPFAM" id="SSF47336">
    <property type="entry name" value="ACP-like"/>
    <property type="match status" value="2"/>
</dbReference>
<gene>
    <name evidence="10" type="ORF">RM780_26280</name>
</gene>
<comment type="caution">
    <text evidence="10">The sequence shown here is derived from an EMBL/GenBank/DDBJ whole genome shotgun (WGS) entry which is preliminary data.</text>
</comment>
<evidence type="ECO:0000256" key="6">
    <source>
        <dbReference type="ARBA" id="ARBA00023315"/>
    </source>
</evidence>
<feature type="domain" description="Ketosynthase family 3 (KS3)" evidence="9">
    <location>
        <begin position="2241"/>
        <end position="2668"/>
    </location>
</feature>
<dbReference type="CDD" id="cd00833">
    <property type="entry name" value="PKS"/>
    <property type="match status" value="2"/>
</dbReference>
<dbReference type="InterPro" id="IPR016036">
    <property type="entry name" value="Malonyl_transacylase_ACP-bd"/>
</dbReference>
<evidence type="ECO:0000313" key="11">
    <source>
        <dbReference type="Proteomes" id="UP001183388"/>
    </source>
</evidence>
<evidence type="ECO:0000256" key="7">
    <source>
        <dbReference type="SAM" id="MobiDB-lite"/>
    </source>
</evidence>
<feature type="region of interest" description="Disordered" evidence="7">
    <location>
        <begin position="504"/>
        <end position="528"/>
    </location>
</feature>
<feature type="region of interest" description="Disordered" evidence="7">
    <location>
        <begin position="2218"/>
        <end position="2239"/>
    </location>
</feature>
<evidence type="ECO:0000256" key="3">
    <source>
        <dbReference type="ARBA" id="ARBA00022679"/>
    </source>
</evidence>
<dbReference type="InterPro" id="IPR014043">
    <property type="entry name" value="Acyl_transferase_dom"/>
</dbReference>
<dbReference type="SMART" id="SM00825">
    <property type="entry name" value="PKS_KS"/>
    <property type="match status" value="2"/>
</dbReference>
<dbReference type="PROSITE" id="PS50075">
    <property type="entry name" value="CARRIER"/>
    <property type="match status" value="2"/>
</dbReference>
<dbReference type="Pfam" id="PF18369">
    <property type="entry name" value="PKS_DE"/>
    <property type="match status" value="1"/>
</dbReference>
<feature type="region of interest" description="Disordered" evidence="7">
    <location>
        <begin position="2099"/>
        <end position="2131"/>
    </location>
</feature>
<dbReference type="InterPro" id="IPR016035">
    <property type="entry name" value="Acyl_Trfase/lysoPLipase"/>
</dbReference>
<dbReference type="InterPro" id="IPR018201">
    <property type="entry name" value="Ketoacyl_synth_AS"/>
</dbReference>
<dbReference type="Gene3D" id="3.40.366.10">
    <property type="entry name" value="Malonyl-Coenzyme A Acyl Carrier Protein, domain 2"/>
    <property type="match status" value="3"/>
</dbReference>
<dbReference type="RefSeq" id="WP_311633398.1">
    <property type="nucleotide sequence ID" value="NZ_JAVREN010000071.1"/>
</dbReference>
<dbReference type="SMART" id="SM00827">
    <property type="entry name" value="PKS_AT"/>
    <property type="match status" value="3"/>
</dbReference>
<dbReference type="InterPro" id="IPR020841">
    <property type="entry name" value="PKS_Beta-ketoAc_synthase_dom"/>
</dbReference>
<dbReference type="SUPFAM" id="SSF53901">
    <property type="entry name" value="Thiolase-like"/>
    <property type="match status" value="2"/>
</dbReference>
<dbReference type="SUPFAM" id="SSF51735">
    <property type="entry name" value="NAD(P)-binding Rossmann-fold domains"/>
    <property type="match status" value="2"/>
</dbReference>
<dbReference type="SUPFAM" id="SSF55048">
    <property type="entry name" value="Probable ACP-binding domain of malonyl-CoA ACP transacylase"/>
    <property type="match status" value="3"/>
</dbReference>
<dbReference type="Gene3D" id="3.30.70.3290">
    <property type="match status" value="3"/>
</dbReference>
<proteinExistence type="predicted"/>
<feature type="region of interest" description="Disordered" evidence="7">
    <location>
        <begin position="1070"/>
        <end position="1096"/>
    </location>
</feature>
<feature type="domain" description="Ketosynthase family 3 (KS3)" evidence="9">
    <location>
        <begin position="638"/>
        <end position="1068"/>
    </location>
</feature>
<dbReference type="InterPro" id="IPR041618">
    <property type="entry name" value="PKS_DE"/>
</dbReference>
<keyword evidence="6" id="KW-0012">Acyltransferase</keyword>
<dbReference type="PROSITE" id="PS52004">
    <property type="entry name" value="KS3_2"/>
    <property type="match status" value="2"/>
</dbReference>
<keyword evidence="5" id="KW-0511">Multifunctional enzyme</keyword>
<evidence type="ECO:0000259" key="8">
    <source>
        <dbReference type="PROSITE" id="PS50075"/>
    </source>
</evidence>
<keyword evidence="1" id="KW-0596">Phosphopantetheine</keyword>
<dbReference type="InterPro" id="IPR036291">
    <property type="entry name" value="NAD(P)-bd_dom_sf"/>
</dbReference>
<reference evidence="11" key="1">
    <citation type="submission" date="2023-07" db="EMBL/GenBank/DDBJ databases">
        <title>30 novel species of actinomycetes from the DSMZ collection.</title>
        <authorList>
            <person name="Nouioui I."/>
        </authorList>
    </citation>
    <scope>NUCLEOTIDE SEQUENCE [LARGE SCALE GENOMIC DNA]</scope>
    <source>
        <strain evidence="11">DSM 44917</strain>
    </source>
</reference>
<dbReference type="Pfam" id="PF08659">
    <property type="entry name" value="KR"/>
    <property type="match status" value="1"/>
</dbReference>
<dbReference type="Gene3D" id="6.10.140.1830">
    <property type="match status" value="2"/>
</dbReference>
<dbReference type="SUPFAM" id="SSF52151">
    <property type="entry name" value="FabD/lysophospholipase-like"/>
    <property type="match status" value="3"/>
</dbReference>
<protein>
    <submittedName>
        <fullName evidence="10">SDR family NAD(P)-dependent oxidoreductase</fullName>
    </submittedName>
</protein>
<feature type="compositionally biased region" description="Low complexity" evidence="7">
    <location>
        <begin position="2111"/>
        <end position="2131"/>
    </location>
</feature>
<dbReference type="InterPro" id="IPR001227">
    <property type="entry name" value="Ac_transferase_dom_sf"/>
</dbReference>
<accession>A0ABU2LFQ8</accession>
<keyword evidence="4" id="KW-0045">Antibiotic biosynthesis</keyword>